<feature type="domain" description="Phosphoribosyltransferase" evidence="2">
    <location>
        <begin position="145"/>
        <end position="232"/>
    </location>
</feature>
<dbReference type="AlphaFoldDB" id="I2GRS9"/>
<dbReference type="RefSeq" id="WP_009285172.1">
    <property type="nucleotide sequence ID" value="NZ_CAIT01000009.1"/>
</dbReference>
<comment type="caution">
    <text evidence="3">The sequence shown here is derived from an EMBL/GenBank/DDBJ whole genome shotgun (WGS) entry which is preliminary data.</text>
</comment>
<protein>
    <submittedName>
        <fullName evidence="3">Phosphoribosyltransferase</fullName>
    </submittedName>
</protein>
<evidence type="ECO:0000259" key="2">
    <source>
        <dbReference type="Pfam" id="PF00156"/>
    </source>
</evidence>
<organism evidence="3 4">
    <name type="scientific">Fibrisoma limi BUZ 3</name>
    <dbReference type="NCBI Taxonomy" id="1185876"/>
    <lineage>
        <taxon>Bacteria</taxon>
        <taxon>Pseudomonadati</taxon>
        <taxon>Bacteroidota</taxon>
        <taxon>Cytophagia</taxon>
        <taxon>Cytophagales</taxon>
        <taxon>Spirosomataceae</taxon>
        <taxon>Fibrisoma</taxon>
    </lineage>
</organism>
<keyword evidence="3" id="KW-0328">Glycosyltransferase</keyword>
<proteinExistence type="inferred from homology"/>
<dbReference type="SUPFAM" id="SSF53271">
    <property type="entry name" value="PRTase-like"/>
    <property type="match status" value="1"/>
</dbReference>
<dbReference type="STRING" id="1185876.BN8_05984"/>
<dbReference type="EMBL" id="CAIT01000009">
    <property type="protein sequence ID" value="CCH56607.1"/>
    <property type="molecule type" value="Genomic_DNA"/>
</dbReference>
<dbReference type="OrthoDB" id="9779910at2"/>
<evidence type="ECO:0000256" key="1">
    <source>
        <dbReference type="ARBA" id="ARBA00008007"/>
    </source>
</evidence>
<dbReference type="GO" id="GO:0016757">
    <property type="term" value="F:glycosyltransferase activity"/>
    <property type="evidence" value="ECO:0007669"/>
    <property type="project" value="UniProtKB-KW"/>
</dbReference>
<name>I2GRS9_9BACT</name>
<dbReference type="eggNOG" id="COG1040">
    <property type="taxonomic scope" value="Bacteria"/>
</dbReference>
<reference evidence="3 4" key="1">
    <citation type="journal article" date="2012" name="J. Bacteriol.">
        <title>Genome Sequence of the Filamentous Bacterium Fibrisoma limi BUZ 3T.</title>
        <authorList>
            <person name="Filippini M."/>
            <person name="Qi W."/>
            <person name="Jaenicke S."/>
            <person name="Goesmann A."/>
            <person name="Smits T.H."/>
            <person name="Bagheri H.C."/>
        </authorList>
    </citation>
    <scope>NUCLEOTIDE SEQUENCE [LARGE SCALE GENOMIC DNA]</scope>
    <source>
        <strain evidence="4">BUZ 3T</strain>
    </source>
</reference>
<evidence type="ECO:0000313" key="4">
    <source>
        <dbReference type="Proteomes" id="UP000009309"/>
    </source>
</evidence>
<keyword evidence="4" id="KW-1185">Reference proteome</keyword>
<gene>
    <name evidence="3" type="ORF">BN8_05984</name>
</gene>
<comment type="similarity">
    <text evidence="1">Belongs to the ComF/GntX family.</text>
</comment>
<accession>I2GRS9</accession>
<keyword evidence="3" id="KW-0808">Transferase</keyword>
<dbReference type="PANTHER" id="PTHR47505">
    <property type="entry name" value="DNA UTILIZATION PROTEIN YHGH"/>
    <property type="match status" value="1"/>
</dbReference>
<dbReference type="PANTHER" id="PTHR47505:SF1">
    <property type="entry name" value="DNA UTILIZATION PROTEIN YHGH"/>
    <property type="match status" value="1"/>
</dbReference>
<dbReference type="Pfam" id="PF00156">
    <property type="entry name" value="Pribosyltran"/>
    <property type="match status" value="1"/>
</dbReference>
<dbReference type="CDD" id="cd06223">
    <property type="entry name" value="PRTases_typeI"/>
    <property type="match status" value="1"/>
</dbReference>
<dbReference type="Gene3D" id="3.40.50.2020">
    <property type="match status" value="1"/>
</dbReference>
<dbReference type="InterPro" id="IPR000836">
    <property type="entry name" value="PRTase_dom"/>
</dbReference>
<evidence type="ECO:0000313" key="3">
    <source>
        <dbReference type="EMBL" id="CCH56607.1"/>
    </source>
</evidence>
<dbReference type="InterPro" id="IPR029057">
    <property type="entry name" value="PRTase-like"/>
</dbReference>
<dbReference type="InterPro" id="IPR051910">
    <property type="entry name" value="ComF/GntX_DNA_util-trans"/>
</dbReference>
<sequence>MFRFVRSVITDFADLLFPTLCLSCNQPLGDNERILCTDCRINLPETGQHQESNSQVLNKFAGKVPIQFAASYLYYTKGGTVQKLIHHIKYKGKKEAAKEIANWYGYQLKDKSNWLNVADLIVGVPLHKNRQRQRGYNQADWIAEGLSESLEIPFRTDVLIRTKFLSSQTRKNRIERWENVSSVFAVQNTDVVKDKHVVVVDDVLTTGATVEACAAELLKAGCKSVGILTIAATHR</sequence>
<dbReference type="Proteomes" id="UP000009309">
    <property type="component" value="Unassembled WGS sequence"/>
</dbReference>